<protein>
    <submittedName>
        <fullName evidence="1">Uncharacterized protein</fullName>
    </submittedName>
</protein>
<gene>
    <name evidence="1" type="ORF">M407DRAFT_22759</name>
</gene>
<sequence length="475" mass="52993">MAKGEVRKMAMKRNPNGPVDVWCWAQPDSTAVREFIEDAQTIHETRWRSILYDYRSETEGFLNHLRTQTSSLIDVFLFNPNVSYGSTVSLDLSPEGPHLRHVDIRGMGLPWQSPRLTNLATLSLRYIYHRIPQPEHLYTILSSSPRLERLCVTDVTPGEIDPTGSLPTTSPPITLPVLATLVFKNVSNSITHSIVPLIRAPACKTVVVDGEGELSFRLRPQETTFELLAQPITASESLKLKFKMGGESCLHIQSEPYIAPEWVYWAHDKPGVDVRLAVHSADGLARMWSQLDVVLGSRGAVTNIKTLEIECSADVLGQELPFPSGLFGFCPELATLRCVDDTGTAFRRLLRLLQKREGAKEGTALRRLVRLLPKREGTKEGVRIGTSKWPIPKLNHLIYSVNTMLDEEKCAAALKAFLELRYPSHSNDSTLQSIENPTPLKTLDLPSALAVKLKAMDISTFLKLDDVIQSPDLDD</sequence>
<dbReference type="EMBL" id="KN823000">
    <property type="protein sequence ID" value="KIO27991.1"/>
    <property type="molecule type" value="Genomic_DNA"/>
</dbReference>
<dbReference type="AlphaFoldDB" id="A0A0C3QKP9"/>
<dbReference type="HOGENOM" id="CLU_033577_0_0_1"/>
<reference evidence="1 2" key="1">
    <citation type="submission" date="2014-04" db="EMBL/GenBank/DDBJ databases">
        <authorList>
            <consortium name="DOE Joint Genome Institute"/>
            <person name="Kuo A."/>
            <person name="Girlanda M."/>
            <person name="Perotto S."/>
            <person name="Kohler A."/>
            <person name="Nagy L.G."/>
            <person name="Floudas D."/>
            <person name="Copeland A."/>
            <person name="Barry K.W."/>
            <person name="Cichocki N."/>
            <person name="Veneault-Fourrey C."/>
            <person name="LaButti K."/>
            <person name="Lindquist E.A."/>
            <person name="Lipzen A."/>
            <person name="Lundell T."/>
            <person name="Morin E."/>
            <person name="Murat C."/>
            <person name="Sun H."/>
            <person name="Tunlid A."/>
            <person name="Henrissat B."/>
            <person name="Grigoriev I.V."/>
            <person name="Hibbett D.S."/>
            <person name="Martin F."/>
            <person name="Nordberg H.P."/>
            <person name="Cantor M.N."/>
            <person name="Hua S.X."/>
        </authorList>
    </citation>
    <scope>NUCLEOTIDE SEQUENCE [LARGE SCALE GENOMIC DNA]</scope>
    <source>
        <strain evidence="1 2">MUT 4182</strain>
    </source>
</reference>
<dbReference type="OrthoDB" id="3223059at2759"/>
<name>A0A0C3QKP9_9AGAM</name>
<proteinExistence type="predicted"/>
<evidence type="ECO:0000313" key="1">
    <source>
        <dbReference type="EMBL" id="KIO27991.1"/>
    </source>
</evidence>
<accession>A0A0C3QKP9</accession>
<keyword evidence="2" id="KW-1185">Reference proteome</keyword>
<reference evidence="2" key="2">
    <citation type="submission" date="2015-01" db="EMBL/GenBank/DDBJ databases">
        <title>Evolutionary Origins and Diversification of the Mycorrhizal Mutualists.</title>
        <authorList>
            <consortium name="DOE Joint Genome Institute"/>
            <consortium name="Mycorrhizal Genomics Consortium"/>
            <person name="Kohler A."/>
            <person name="Kuo A."/>
            <person name="Nagy L.G."/>
            <person name="Floudas D."/>
            <person name="Copeland A."/>
            <person name="Barry K.W."/>
            <person name="Cichocki N."/>
            <person name="Veneault-Fourrey C."/>
            <person name="LaButti K."/>
            <person name="Lindquist E.A."/>
            <person name="Lipzen A."/>
            <person name="Lundell T."/>
            <person name="Morin E."/>
            <person name="Murat C."/>
            <person name="Riley R."/>
            <person name="Ohm R."/>
            <person name="Sun H."/>
            <person name="Tunlid A."/>
            <person name="Henrissat B."/>
            <person name="Grigoriev I.V."/>
            <person name="Hibbett D.S."/>
            <person name="Martin F."/>
        </authorList>
    </citation>
    <scope>NUCLEOTIDE SEQUENCE [LARGE SCALE GENOMIC DNA]</scope>
    <source>
        <strain evidence="2">MUT 4182</strain>
    </source>
</reference>
<dbReference type="Proteomes" id="UP000054248">
    <property type="component" value="Unassembled WGS sequence"/>
</dbReference>
<organism evidence="1 2">
    <name type="scientific">Tulasnella calospora MUT 4182</name>
    <dbReference type="NCBI Taxonomy" id="1051891"/>
    <lineage>
        <taxon>Eukaryota</taxon>
        <taxon>Fungi</taxon>
        <taxon>Dikarya</taxon>
        <taxon>Basidiomycota</taxon>
        <taxon>Agaricomycotina</taxon>
        <taxon>Agaricomycetes</taxon>
        <taxon>Cantharellales</taxon>
        <taxon>Tulasnellaceae</taxon>
        <taxon>Tulasnella</taxon>
    </lineage>
</organism>
<evidence type="ECO:0000313" key="2">
    <source>
        <dbReference type="Proteomes" id="UP000054248"/>
    </source>
</evidence>